<evidence type="ECO:0000259" key="3">
    <source>
        <dbReference type="Pfam" id="PF02181"/>
    </source>
</evidence>
<evidence type="ECO:0000256" key="2">
    <source>
        <dbReference type="SAM" id="MobiDB-lite"/>
    </source>
</evidence>
<dbReference type="InterPro" id="IPR015425">
    <property type="entry name" value="FH2_Formin"/>
</dbReference>
<gene>
    <name evidence="4" type="ORF">CTI12_AA438300</name>
</gene>
<comment type="similarity">
    <text evidence="1">Belongs to the formin-like family. Class-II subfamily.</text>
</comment>
<dbReference type="Pfam" id="PF02181">
    <property type="entry name" value="FH2"/>
    <property type="match status" value="1"/>
</dbReference>
<dbReference type="Proteomes" id="UP000245207">
    <property type="component" value="Unassembled WGS sequence"/>
</dbReference>
<dbReference type="OrthoDB" id="1668162at2759"/>
<evidence type="ECO:0000313" key="4">
    <source>
        <dbReference type="EMBL" id="PWA54385.1"/>
    </source>
</evidence>
<sequence>MVVAVYCANITWLANDPTPNIKREGFFGISFALPFSFEDFSGEPTKPIHTADVDNNCCAYSPIVAYGITAHKTIASKNKHNVLKGASTSEQAKPCSKPCITSSQAVQAVQLWNSVRFRRVMQPILSLGNGLKHGAAVGFKLDTLLKLNDTHSRKKTMTLMHYLSLETKVDGEGPTILQLLWDRFCDNNIKLISSVARIATATVRLGFPERKLRIIPGDRESPADGMLNTEKCTRLSSHANSKIWASEPINQVGVSELLKSVDEPLRKVLESVPVELANKTSSSASVLAEKMKAVYLSQMHASMASLNVSKTEAGEGSKGTNKNTADGVEKKMDEISN</sequence>
<organism evidence="4 5">
    <name type="scientific">Artemisia annua</name>
    <name type="common">Sweet wormwood</name>
    <dbReference type="NCBI Taxonomy" id="35608"/>
    <lineage>
        <taxon>Eukaryota</taxon>
        <taxon>Viridiplantae</taxon>
        <taxon>Streptophyta</taxon>
        <taxon>Embryophyta</taxon>
        <taxon>Tracheophyta</taxon>
        <taxon>Spermatophyta</taxon>
        <taxon>Magnoliopsida</taxon>
        <taxon>eudicotyledons</taxon>
        <taxon>Gunneridae</taxon>
        <taxon>Pentapetalae</taxon>
        <taxon>asterids</taxon>
        <taxon>campanulids</taxon>
        <taxon>Asterales</taxon>
        <taxon>Asteraceae</taxon>
        <taxon>Asteroideae</taxon>
        <taxon>Anthemideae</taxon>
        <taxon>Artemisiinae</taxon>
        <taxon>Artemisia</taxon>
    </lineage>
</organism>
<feature type="domain" description="FH2" evidence="3">
    <location>
        <begin position="110"/>
        <end position="166"/>
    </location>
</feature>
<protein>
    <recommendedName>
        <fullName evidence="3">FH2 domain-containing protein</fullName>
    </recommendedName>
</protein>
<evidence type="ECO:0000313" key="5">
    <source>
        <dbReference type="Proteomes" id="UP000245207"/>
    </source>
</evidence>
<keyword evidence="5" id="KW-1185">Reference proteome</keyword>
<name>A0A2U1LZD9_ARTAN</name>
<feature type="region of interest" description="Disordered" evidence="2">
    <location>
        <begin position="309"/>
        <end position="337"/>
    </location>
</feature>
<evidence type="ECO:0000256" key="1">
    <source>
        <dbReference type="ARBA" id="ARBA00006468"/>
    </source>
</evidence>
<dbReference type="SUPFAM" id="SSF101447">
    <property type="entry name" value="Formin homology 2 domain (FH2 domain)"/>
    <property type="match status" value="1"/>
</dbReference>
<dbReference type="PANTHER" id="PTHR45733">
    <property type="entry name" value="FORMIN-J"/>
    <property type="match status" value="1"/>
</dbReference>
<dbReference type="PANTHER" id="PTHR45733:SF16">
    <property type="entry name" value="FORMIN-LIKE PROTEIN"/>
    <property type="match status" value="1"/>
</dbReference>
<dbReference type="AlphaFoldDB" id="A0A2U1LZD9"/>
<proteinExistence type="inferred from homology"/>
<feature type="compositionally biased region" description="Basic and acidic residues" evidence="2">
    <location>
        <begin position="327"/>
        <end position="337"/>
    </location>
</feature>
<dbReference type="Gene3D" id="1.20.58.2220">
    <property type="entry name" value="Formin, FH2 domain"/>
    <property type="match status" value="1"/>
</dbReference>
<reference evidence="4 5" key="1">
    <citation type="journal article" date="2018" name="Mol. Plant">
        <title>The genome of Artemisia annua provides insight into the evolution of Asteraceae family and artemisinin biosynthesis.</title>
        <authorList>
            <person name="Shen Q."/>
            <person name="Zhang L."/>
            <person name="Liao Z."/>
            <person name="Wang S."/>
            <person name="Yan T."/>
            <person name="Shi P."/>
            <person name="Liu M."/>
            <person name="Fu X."/>
            <person name="Pan Q."/>
            <person name="Wang Y."/>
            <person name="Lv Z."/>
            <person name="Lu X."/>
            <person name="Zhang F."/>
            <person name="Jiang W."/>
            <person name="Ma Y."/>
            <person name="Chen M."/>
            <person name="Hao X."/>
            <person name="Li L."/>
            <person name="Tang Y."/>
            <person name="Lv G."/>
            <person name="Zhou Y."/>
            <person name="Sun X."/>
            <person name="Brodelius P.E."/>
            <person name="Rose J.K.C."/>
            <person name="Tang K."/>
        </authorList>
    </citation>
    <scope>NUCLEOTIDE SEQUENCE [LARGE SCALE GENOMIC DNA]</scope>
    <source>
        <strain evidence="5">cv. Huhao1</strain>
        <tissue evidence="4">Leaf</tissue>
    </source>
</reference>
<dbReference type="EMBL" id="PKPP01007093">
    <property type="protein sequence ID" value="PWA54385.1"/>
    <property type="molecule type" value="Genomic_DNA"/>
</dbReference>
<accession>A0A2U1LZD9</accession>
<comment type="caution">
    <text evidence="4">The sequence shown here is derived from an EMBL/GenBank/DDBJ whole genome shotgun (WGS) entry which is preliminary data.</text>
</comment>
<dbReference type="InterPro" id="IPR051144">
    <property type="entry name" value="Formin_homology_domain"/>
</dbReference>
<dbReference type="InterPro" id="IPR042201">
    <property type="entry name" value="FH2_Formin_sf"/>
</dbReference>